<evidence type="ECO:0000256" key="9">
    <source>
        <dbReference type="ARBA" id="ARBA00022840"/>
    </source>
</evidence>
<evidence type="ECO:0000256" key="6">
    <source>
        <dbReference type="ARBA" id="ARBA00022692"/>
    </source>
</evidence>
<dbReference type="InterPro" id="IPR027417">
    <property type="entry name" value="P-loop_NTPase"/>
</dbReference>
<evidence type="ECO:0000256" key="2">
    <source>
        <dbReference type="ARBA" id="ARBA00004202"/>
    </source>
</evidence>
<dbReference type="InterPro" id="IPR003339">
    <property type="entry name" value="ABC/ECF_trnsptr_transmembrane"/>
</dbReference>
<organism evidence="16 17">
    <name type="scientific">Candidatus Lokiarchaeum ossiferum</name>
    <dbReference type="NCBI Taxonomy" id="2951803"/>
    <lineage>
        <taxon>Archaea</taxon>
        <taxon>Promethearchaeati</taxon>
        <taxon>Promethearchaeota</taxon>
        <taxon>Promethearchaeia</taxon>
        <taxon>Promethearchaeales</taxon>
        <taxon>Promethearchaeaceae</taxon>
        <taxon>Candidatus Lokiarchaeum</taxon>
    </lineage>
</organism>
<dbReference type="Proteomes" id="UP001208689">
    <property type="component" value="Chromosome"/>
</dbReference>
<reference evidence="16" key="1">
    <citation type="submission" date="2022-09" db="EMBL/GenBank/DDBJ databases">
        <title>Actin cytoskeleton and complex cell architecture in an #Asgard archaeon.</title>
        <authorList>
            <person name="Ponce Toledo R.I."/>
            <person name="Schleper C."/>
            <person name="Rodrigues Oliveira T."/>
            <person name="Wollweber F."/>
            <person name="Xu J."/>
            <person name="Rittmann S."/>
            <person name="Klingl A."/>
            <person name="Pilhofer M."/>
        </authorList>
    </citation>
    <scope>NUCLEOTIDE SEQUENCE</scope>
    <source>
        <strain evidence="16">B-35</strain>
    </source>
</reference>
<feature type="domain" description="ABC transporter" evidence="15">
    <location>
        <begin position="311"/>
        <end position="569"/>
    </location>
</feature>
<gene>
    <name evidence="16" type="ORF">NEF87_005000</name>
</gene>
<dbReference type="InterPro" id="IPR015856">
    <property type="entry name" value="ABC_transpr_CbiO/EcfA_su"/>
</dbReference>
<evidence type="ECO:0000256" key="14">
    <source>
        <dbReference type="SAM" id="Phobius"/>
    </source>
</evidence>
<keyword evidence="8" id="KW-0547">Nucleotide-binding</keyword>
<sequence length="867" mass="99424">MINKDESAKIEDTFTTKASNASLQSLISQQNYQLDIVQLKNYSFRYGNSGPFALKNINLNISSGKTLLIGGVSGSGKSTLCNTIAGRIPFNITGQYSGEFLLQNRDIWAHDQENIARDISYVFQNADEQLVTFTVFDEIAFAAENLNISKKETQLRVNQIAEDLGITKLLKRSIFSLSGGEKQKVILAANLVMNPKILILDEPLAFLDSHGEIRFLKILNKLRRINPDLTIIIVEHRLQPFMTIVDQILVLNHEGSIDFQGNPQKYLQYKLKSPKIHLRDDSSIKKYESSSNLTDLGTQTKAPASNREEVIRIDDVTFSYTNTFPGIFSNFSLKINSGEFIGLVGDNGSGKTTLLYLIAHMLEPSSGKLYFNGQEYGKFDLDSFIPKIGFIFQNPENQIFESTIKDEILFAPRNFVQNFKKTKSKQADHQKNKLSAEEEEKISHLYTPLIGEKRSDLQILEDKNPFCLSWGQKRRLNLASIFSYNPDLLLVDEPFIGQDAQSMQRIFEILHEFHKLGKTIVIVSHDRELLKANCSRIIELKEKTNHIDAISNQKKLINNDQTKKKTKETKKQQKKHRKISRINIFLHKSSTFDETSWIYQLNPVVKLLILIVLTFFLFYQRSIFFLAICYGVILIIAKLGGIPSKRLLRQIRWVIMLTFIYIPLNTLFDANNLGSDQVLFYIFTERLPVRRLALYYSLRTGFLIIIFVSTAVIFTRTTAPKDLVYSLIEIGIPYRYAFSFMIGLRYIPLIEQESNTIEIAQTLRGSGIKKGNSIKKIYRHILQRITTLLISIIRKAKTTASTIEARGFGLNSSRTNIYHVGWSNKDWICLISFFLIILLNFLLLKNKFIFNFHLPSLYSIYQLVFMK</sequence>
<dbReference type="Gene3D" id="3.40.50.300">
    <property type="entry name" value="P-loop containing nucleotide triphosphate hydrolases"/>
    <property type="match status" value="2"/>
</dbReference>
<evidence type="ECO:0000256" key="12">
    <source>
        <dbReference type="ARBA" id="ARBA00023136"/>
    </source>
</evidence>
<evidence type="ECO:0000256" key="1">
    <source>
        <dbReference type="ARBA" id="ARBA00004141"/>
    </source>
</evidence>
<dbReference type="InterPro" id="IPR003593">
    <property type="entry name" value="AAA+_ATPase"/>
</dbReference>
<dbReference type="SMART" id="SM00382">
    <property type="entry name" value="AAA"/>
    <property type="match status" value="2"/>
</dbReference>
<accession>A0ABY6HYV2</accession>
<dbReference type="CDD" id="cd16914">
    <property type="entry name" value="EcfT"/>
    <property type="match status" value="1"/>
</dbReference>
<name>A0ABY6HYV2_9ARCH</name>
<evidence type="ECO:0000256" key="11">
    <source>
        <dbReference type="ARBA" id="ARBA00022989"/>
    </source>
</evidence>
<feature type="transmembrane region" description="Helical" evidence="14">
    <location>
        <begin position="827"/>
        <end position="843"/>
    </location>
</feature>
<keyword evidence="9 16" id="KW-0067">ATP-binding</keyword>
<evidence type="ECO:0000256" key="5">
    <source>
        <dbReference type="ARBA" id="ARBA00022475"/>
    </source>
</evidence>
<dbReference type="InterPro" id="IPR050095">
    <property type="entry name" value="ECF_ABC_transporter_ATP-bd"/>
</dbReference>
<evidence type="ECO:0000256" key="3">
    <source>
        <dbReference type="ARBA" id="ARBA00005417"/>
    </source>
</evidence>
<comment type="subcellular location">
    <subcellularLocation>
        <location evidence="2">Cell membrane</location>
        <topology evidence="2">Peripheral membrane protein</topology>
    </subcellularLocation>
    <subcellularLocation>
        <location evidence="1">Membrane</location>
        <topology evidence="1">Multi-pass membrane protein</topology>
    </subcellularLocation>
</comment>
<feature type="transmembrane region" description="Helical" evidence="14">
    <location>
        <begin position="623"/>
        <end position="641"/>
    </location>
</feature>
<keyword evidence="10" id="KW-1278">Translocase</keyword>
<protein>
    <submittedName>
        <fullName evidence="16">Vitamin B12 import ATP-binding protein BtuD</fullName>
    </submittedName>
</protein>
<keyword evidence="7" id="KW-0677">Repeat</keyword>
<feature type="transmembrane region" description="Helical" evidence="14">
    <location>
        <begin position="693"/>
        <end position="714"/>
    </location>
</feature>
<feature type="transmembrane region" description="Helical" evidence="14">
    <location>
        <begin position="597"/>
        <end position="617"/>
    </location>
</feature>
<dbReference type="PROSITE" id="PS00211">
    <property type="entry name" value="ABC_TRANSPORTER_1"/>
    <property type="match status" value="1"/>
</dbReference>
<evidence type="ECO:0000313" key="17">
    <source>
        <dbReference type="Proteomes" id="UP001208689"/>
    </source>
</evidence>
<keyword evidence="11 14" id="KW-1133">Transmembrane helix</keyword>
<keyword evidence="6 14" id="KW-0812">Transmembrane</keyword>
<dbReference type="SUPFAM" id="SSF52540">
    <property type="entry name" value="P-loop containing nucleoside triphosphate hydrolases"/>
    <property type="match status" value="2"/>
</dbReference>
<evidence type="ECO:0000313" key="16">
    <source>
        <dbReference type="EMBL" id="UYP48715.1"/>
    </source>
</evidence>
<dbReference type="Pfam" id="PF02361">
    <property type="entry name" value="CbiQ"/>
    <property type="match status" value="1"/>
</dbReference>
<dbReference type="EMBL" id="CP104013">
    <property type="protein sequence ID" value="UYP48715.1"/>
    <property type="molecule type" value="Genomic_DNA"/>
</dbReference>
<keyword evidence="17" id="KW-1185">Reference proteome</keyword>
<evidence type="ECO:0000256" key="8">
    <source>
        <dbReference type="ARBA" id="ARBA00022741"/>
    </source>
</evidence>
<feature type="transmembrane region" description="Helical" evidence="14">
    <location>
        <begin position="653"/>
        <end position="673"/>
    </location>
</feature>
<dbReference type="InterPro" id="IPR003439">
    <property type="entry name" value="ABC_transporter-like_ATP-bd"/>
</dbReference>
<evidence type="ECO:0000256" key="4">
    <source>
        <dbReference type="ARBA" id="ARBA00022448"/>
    </source>
</evidence>
<evidence type="ECO:0000256" key="13">
    <source>
        <dbReference type="ARBA" id="ARBA00025157"/>
    </source>
</evidence>
<dbReference type="CDD" id="cd03225">
    <property type="entry name" value="ABC_cobalt_CbiO_domain1"/>
    <property type="match status" value="2"/>
</dbReference>
<dbReference type="PROSITE" id="PS50893">
    <property type="entry name" value="ABC_TRANSPORTER_2"/>
    <property type="match status" value="2"/>
</dbReference>
<comment type="function">
    <text evidence="13">Probably part of an ABC transporter complex. Responsible for energy coupling to the transport system.</text>
</comment>
<dbReference type="GO" id="GO:0005524">
    <property type="term" value="F:ATP binding"/>
    <property type="evidence" value="ECO:0007669"/>
    <property type="project" value="UniProtKB-KW"/>
</dbReference>
<keyword evidence="4" id="KW-0813">Transport</keyword>
<feature type="domain" description="ABC transporter" evidence="15">
    <location>
        <begin position="37"/>
        <end position="279"/>
    </location>
</feature>
<evidence type="ECO:0000256" key="7">
    <source>
        <dbReference type="ARBA" id="ARBA00022737"/>
    </source>
</evidence>
<dbReference type="PANTHER" id="PTHR43553">
    <property type="entry name" value="HEAVY METAL TRANSPORTER"/>
    <property type="match status" value="1"/>
</dbReference>
<evidence type="ECO:0000256" key="10">
    <source>
        <dbReference type="ARBA" id="ARBA00022967"/>
    </source>
</evidence>
<proteinExistence type="inferred from homology"/>
<evidence type="ECO:0000259" key="15">
    <source>
        <dbReference type="PROSITE" id="PS50893"/>
    </source>
</evidence>
<dbReference type="Pfam" id="PF00005">
    <property type="entry name" value="ABC_tran"/>
    <property type="match status" value="2"/>
</dbReference>
<dbReference type="InterPro" id="IPR017871">
    <property type="entry name" value="ABC_transporter-like_CS"/>
</dbReference>
<keyword evidence="12 14" id="KW-0472">Membrane</keyword>
<dbReference type="PANTHER" id="PTHR43553:SF23">
    <property type="entry name" value="ABC TRANSPORTER ATP-BINDING COMPONENT"/>
    <property type="match status" value="1"/>
</dbReference>
<comment type="similarity">
    <text evidence="3">Belongs to the ABC transporter superfamily.</text>
</comment>
<keyword evidence="5" id="KW-1003">Cell membrane</keyword>